<evidence type="ECO:0000259" key="1">
    <source>
        <dbReference type="PROSITE" id="PS51819"/>
    </source>
</evidence>
<evidence type="ECO:0000313" key="3">
    <source>
        <dbReference type="Proteomes" id="UP001431209"/>
    </source>
</evidence>
<dbReference type="AlphaFoldDB" id="A0AAW2YXX7"/>
<evidence type="ECO:0000313" key="2">
    <source>
        <dbReference type="EMBL" id="KAL0481673.1"/>
    </source>
</evidence>
<dbReference type="InterPro" id="IPR043193">
    <property type="entry name" value="GLOD4"/>
</dbReference>
<accession>A0AAW2YXX7</accession>
<dbReference type="PANTHER" id="PTHR46466">
    <property type="entry name" value="GLYOXALASE DOMAIN-CONTAINING PROTEIN 4"/>
    <property type="match status" value="1"/>
</dbReference>
<name>A0AAW2YXX7_9EUKA</name>
<reference evidence="2 3" key="1">
    <citation type="submission" date="2024-03" db="EMBL/GenBank/DDBJ databases">
        <title>The Acrasis kona genome and developmental transcriptomes reveal deep origins of eukaryotic multicellular pathways.</title>
        <authorList>
            <person name="Sheikh S."/>
            <person name="Fu C.-J."/>
            <person name="Brown M.W."/>
            <person name="Baldauf S.L."/>
        </authorList>
    </citation>
    <scope>NUCLEOTIDE SEQUENCE [LARGE SCALE GENOMIC DNA]</scope>
    <source>
        <strain evidence="2 3">ATCC MYA-3509</strain>
    </source>
</reference>
<dbReference type="InterPro" id="IPR029068">
    <property type="entry name" value="Glyas_Bleomycin-R_OHBP_Dase"/>
</dbReference>
<gene>
    <name evidence="2" type="ORF">AKO1_012557</name>
</gene>
<feature type="domain" description="VOC" evidence="1">
    <location>
        <begin position="145"/>
        <end position="262"/>
    </location>
</feature>
<dbReference type="Gene3D" id="3.10.180.10">
    <property type="entry name" value="2,3-Dihydroxybiphenyl 1,2-Dioxygenase, domain 1"/>
    <property type="match status" value="2"/>
</dbReference>
<dbReference type="InterPro" id="IPR037523">
    <property type="entry name" value="VOC_core"/>
</dbReference>
<comment type="caution">
    <text evidence="2">The sequence shown here is derived from an EMBL/GenBank/DDBJ whole genome shotgun (WGS) entry which is preliminary data.</text>
</comment>
<dbReference type="Proteomes" id="UP001431209">
    <property type="component" value="Unassembled WGS sequence"/>
</dbReference>
<dbReference type="Pfam" id="PF21701">
    <property type="entry name" value="GLOD4_C"/>
    <property type="match status" value="1"/>
</dbReference>
<sequence length="297" mass="34033">MTDNNVQLRHRILHWVFKISDLKKWIEFSKEVLDSRVYRHEEFDSGCEATCNGPYDGSWSKTMLGPSDEKKFCIELTYNYGIHHYEKGNELQWITLKYPGAAQKAKNQIHWKVEEKQDKSVLVTGPDDQVWRFVDGESENGPDEPFHSITLSTTNVEKAEEYYTKVLGMKNYAKQGEPPLVGYGPQQTKLELVQVEGPIDFKTAPGRVAFNTSSVPIIYQRAKDAGTTILNHPTTLPTPGKADVVVTILKDYDGNEICQVNEEGFDALSELVEGADFIDWEERERKDKLIEKWNNRK</sequence>
<keyword evidence="3" id="KW-1185">Reference proteome</keyword>
<protein>
    <submittedName>
        <fullName evidence="2">Glyoxalase</fullName>
    </submittedName>
</protein>
<proteinExistence type="predicted"/>
<organism evidence="2 3">
    <name type="scientific">Acrasis kona</name>
    <dbReference type="NCBI Taxonomy" id="1008807"/>
    <lineage>
        <taxon>Eukaryota</taxon>
        <taxon>Discoba</taxon>
        <taxon>Heterolobosea</taxon>
        <taxon>Tetramitia</taxon>
        <taxon>Eutetramitia</taxon>
        <taxon>Acrasidae</taxon>
        <taxon>Acrasis</taxon>
    </lineage>
</organism>
<dbReference type="EMBL" id="JAOPGA020000783">
    <property type="protein sequence ID" value="KAL0481673.1"/>
    <property type="molecule type" value="Genomic_DNA"/>
</dbReference>
<dbReference type="PROSITE" id="PS51819">
    <property type="entry name" value="VOC"/>
    <property type="match status" value="1"/>
</dbReference>
<dbReference type="PANTHER" id="PTHR46466:SF1">
    <property type="entry name" value="GLYOXALASE DOMAIN-CONTAINING PROTEIN 4"/>
    <property type="match status" value="1"/>
</dbReference>
<dbReference type="SUPFAM" id="SSF54593">
    <property type="entry name" value="Glyoxalase/Bleomycin resistance protein/Dihydroxybiphenyl dioxygenase"/>
    <property type="match status" value="2"/>
</dbReference>